<dbReference type="InterPro" id="IPR000796">
    <property type="entry name" value="Asp_trans"/>
</dbReference>
<evidence type="ECO:0000256" key="3">
    <source>
        <dbReference type="ARBA" id="ARBA00012753"/>
    </source>
</evidence>
<evidence type="ECO:0000256" key="1">
    <source>
        <dbReference type="ARBA" id="ARBA00001933"/>
    </source>
</evidence>
<name>A0A3Q3VPU5_MOLML</name>
<dbReference type="EC" id="2.6.1.1" evidence="3"/>
<dbReference type="Proteomes" id="UP000261620">
    <property type="component" value="Unplaced"/>
</dbReference>
<dbReference type="GO" id="GO:0005829">
    <property type="term" value="C:cytosol"/>
    <property type="evidence" value="ECO:0007669"/>
    <property type="project" value="TreeGrafter"/>
</dbReference>
<evidence type="ECO:0000259" key="8">
    <source>
        <dbReference type="Pfam" id="PF00155"/>
    </source>
</evidence>
<evidence type="ECO:0000256" key="5">
    <source>
        <dbReference type="ARBA" id="ARBA00022679"/>
    </source>
</evidence>
<evidence type="ECO:0000256" key="7">
    <source>
        <dbReference type="SAM" id="MobiDB-lite"/>
    </source>
</evidence>
<dbReference type="GO" id="GO:0004069">
    <property type="term" value="F:L-aspartate:2-oxoglutarate aminotransferase activity"/>
    <property type="evidence" value="ECO:0007669"/>
    <property type="project" value="UniProtKB-EC"/>
</dbReference>
<dbReference type="InterPro" id="IPR015421">
    <property type="entry name" value="PyrdxlP-dep_Trfase_major"/>
</dbReference>
<reference evidence="9" key="1">
    <citation type="submission" date="2025-08" db="UniProtKB">
        <authorList>
            <consortium name="Ensembl"/>
        </authorList>
    </citation>
    <scope>IDENTIFICATION</scope>
</reference>
<evidence type="ECO:0000313" key="9">
    <source>
        <dbReference type="Ensembl" id="ENSMMOP00000002943.1"/>
    </source>
</evidence>
<dbReference type="InterPro" id="IPR015424">
    <property type="entry name" value="PyrdxlP-dep_Trfase"/>
</dbReference>
<proteinExistence type="predicted"/>
<reference evidence="9" key="2">
    <citation type="submission" date="2025-09" db="UniProtKB">
        <authorList>
            <consortium name="Ensembl"/>
        </authorList>
    </citation>
    <scope>IDENTIFICATION</scope>
</reference>
<evidence type="ECO:0000256" key="6">
    <source>
        <dbReference type="ARBA" id="ARBA00022898"/>
    </source>
</evidence>
<feature type="region of interest" description="Disordered" evidence="7">
    <location>
        <begin position="1"/>
        <end position="31"/>
    </location>
</feature>
<comment type="cofactor">
    <cofactor evidence="1">
        <name>pyridoxal 5'-phosphate</name>
        <dbReference type="ChEBI" id="CHEBI:597326"/>
    </cofactor>
</comment>
<dbReference type="InterPro" id="IPR004839">
    <property type="entry name" value="Aminotransferase_I/II_large"/>
</dbReference>
<dbReference type="SUPFAM" id="SSF53383">
    <property type="entry name" value="PLP-dependent transferases"/>
    <property type="match status" value="1"/>
</dbReference>
<dbReference type="GO" id="GO:0006532">
    <property type="term" value="P:aspartate biosynthetic process"/>
    <property type="evidence" value="ECO:0007669"/>
    <property type="project" value="TreeGrafter"/>
</dbReference>
<dbReference type="AlphaFoldDB" id="A0A3Q3VPU5"/>
<evidence type="ECO:0000256" key="4">
    <source>
        <dbReference type="ARBA" id="ARBA00022576"/>
    </source>
</evidence>
<keyword evidence="4" id="KW-0032">Aminotransferase</keyword>
<dbReference type="Ensembl" id="ENSMMOT00000002988.1">
    <property type="protein sequence ID" value="ENSMMOP00000002943.1"/>
    <property type="gene ID" value="ENSMMOG00000002368.1"/>
</dbReference>
<feature type="domain" description="Aminotransferase class I/classII large" evidence="8">
    <location>
        <begin position="160"/>
        <end position="228"/>
    </location>
</feature>
<keyword evidence="6" id="KW-0663">Pyridoxal phosphate</keyword>
<keyword evidence="5" id="KW-0808">Transferase</keyword>
<evidence type="ECO:0000313" key="10">
    <source>
        <dbReference type="Proteomes" id="UP000261620"/>
    </source>
</evidence>
<dbReference type="Gene3D" id="3.40.640.10">
    <property type="entry name" value="Type I PLP-dependent aspartate aminotransferase-like (Major domain)"/>
    <property type="match status" value="1"/>
</dbReference>
<comment type="subunit">
    <text evidence="2">Homodimer.</text>
</comment>
<dbReference type="Pfam" id="PF00155">
    <property type="entry name" value="Aminotran_1_2"/>
    <property type="match status" value="1"/>
</dbReference>
<dbReference type="OMA" id="AGRECYS"/>
<sequence>MSQPASSLSERGVRQNGDPGDHLSVFTNNTETQSSETRLLSAFKKDTQPRKVYLAGRECYSEKGKTFELRLVGRIKQQLSTDPTLHPEYPAPLGLREFIRRATEVALGWSSLAILENRVVGVQTPGFIAAMHLGAEILKQWSDFCTAWCRPLYLSCPCDDSLAVIFQAAGMQDIRRYYYWDDTQRGVRLEKLLEDLEMAPEESVVLSAHQPTRAVLSLDQWAVITQLLMVNDKYIHI</sequence>
<dbReference type="PANTHER" id="PTHR11879">
    <property type="entry name" value="ASPARTATE AMINOTRANSFERASE"/>
    <property type="match status" value="1"/>
</dbReference>
<dbReference type="STRING" id="94237.ENSMMOP00000002943"/>
<keyword evidence="10" id="KW-1185">Reference proteome</keyword>
<dbReference type="GO" id="GO:0030170">
    <property type="term" value="F:pyridoxal phosphate binding"/>
    <property type="evidence" value="ECO:0007669"/>
    <property type="project" value="InterPro"/>
</dbReference>
<evidence type="ECO:0000256" key="2">
    <source>
        <dbReference type="ARBA" id="ARBA00011738"/>
    </source>
</evidence>
<protein>
    <recommendedName>
        <fullName evidence="3">aspartate transaminase</fullName>
        <ecNumber evidence="3">2.6.1.1</ecNumber>
    </recommendedName>
</protein>
<organism evidence="9 10">
    <name type="scientific">Mola mola</name>
    <name type="common">Ocean sunfish</name>
    <name type="synonym">Tetraodon mola</name>
    <dbReference type="NCBI Taxonomy" id="94237"/>
    <lineage>
        <taxon>Eukaryota</taxon>
        <taxon>Metazoa</taxon>
        <taxon>Chordata</taxon>
        <taxon>Craniata</taxon>
        <taxon>Vertebrata</taxon>
        <taxon>Euteleostomi</taxon>
        <taxon>Actinopterygii</taxon>
        <taxon>Neopterygii</taxon>
        <taxon>Teleostei</taxon>
        <taxon>Neoteleostei</taxon>
        <taxon>Acanthomorphata</taxon>
        <taxon>Eupercaria</taxon>
        <taxon>Tetraodontiformes</taxon>
        <taxon>Molidae</taxon>
        <taxon>Mola</taxon>
    </lineage>
</organism>
<accession>A0A3Q3VPU5</accession>
<dbReference type="PANTHER" id="PTHR11879:SF36">
    <property type="entry name" value="ASPARTATE AMINOTRANSFERASE, CYTOPLASMIC 2"/>
    <property type="match status" value="1"/>
</dbReference>